<dbReference type="EMBL" id="LLXZ01000205">
    <property type="protein sequence ID" value="KRQ95611.1"/>
    <property type="molecule type" value="Genomic_DNA"/>
</dbReference>
<evidence type="ECO:0000313" key="3">
    <source>
        <dbReference type="Proteomes" id="UP000050863"/>
    </source>
</evidence>
<feature type="chain" id="PRO_5006442121" evidence="1">
    <location>
        <begin position="21"/>
        <end position="88"/>
    </location>
</feature>
<gene>
    <name evidence="2" type="ORF">CQ12_03210</name>
</gene>
<keyword evidence="1" id="KW-0732">Signal</keyword>
<protein>
    <submittedName>
        <fullName evidence="2">Uncharacterized protein</fullName>
    </submittedName>
</protein>
<dbReference type="AlphaFoldDB" id="A0A0R3KJ18"/>
<name>A0A0R3KJ18_9BRAD</name>
<proteinExistence type="predicted"/>
<comment type="caution">
    <text evidence="2">The sequence shown here is derived from an EMBL/GenBank/DDBJ whole genome shotgun (WGS) entry which is preliminary data.</text>
</comment>
<dbReference type="RefSeq" id="WP_057839899.1">
    <property type="nucleotide sequence ID" value="NZ_LLXZ01000205.1"/>
</dbReference>
<keyword evidence="3" id="KW-1185">Reference proteome</keyword>
<evidence type="ECO:0000256" key="1">
    <source>
        <dbReference type="SAM" id="SignalP"/>
    </source>
</evidence>
<dbReference type="Proteomes" id="UP000050863">
    <property type="component" value="Unassembled WGS sequence"/>
</dbReference>
<dbReference type="OrthoDB" id="8243643at2"/>
<accession>A0A0R3KJ18</accession>
<dbReference type="STRING" id="280332.CQ12_03210"/>
<evidence type="ECO:0000313" key="2">
    <source>
        <dbReference type="EMBL" id="KRQ95611.1"/>
    </source>
</evidence>
<organism evidence="2 3">
    <name type="scientific">Bradyrhizobium jicamae</name>
    <dbReference type="NCBI Taxonomy" id="280332"/>
    <lineage>
        <taxon>Bacteria</taxon>
        <taxon>Pseudomonadati</taxon>
        <taxon>Pseudomonadota</taxon>
        <taxon>Alphaproteobacteria</taxon>
        <taxon>Hyphomicrobiales</taxon>
        <taxon>Nitrobacteraceae</taxon>
        <taxon>Bradyrhizobium</taxon>
    </lineage>
</organism>
<sequence>MKKIALAAAAAVFTMTAANAAVAAELPTYQKAGFPASVMQLQVLGAENVQEASPDASVATPVQVSVLTPRSKITTAQGRPATVGRAIQ</sequence>
<reference evidence="2 3" key="1">
    <citation type="submission" date="2014-03" db="EMBL/GenBank/DDBJ databases">
        <title>Bradyrhizobium valentinum sp. nov., isolated from effective nodules of Lupinus mariae-josephae, a lupine endemic of basic-lime soils in Eastern Spain.</title>
        <authorList>
            <person name="Duran D."/>
            <person name="Rey L."/>
            <person name="Navarro A."/>
            <person name="Busquets A."/>
            <person name="Imperial J."/>
            <person name="Ruiz-Argueso T."/>
        </authorList>
    </citation>
    <scope>NUCLEOTIDE SEQUENCE [LARGE SCALE GENOMIC DNA]</scope>
    <source>
        <strain evidence="2 3">PAC68</strain>
    </source>
</reference>
<feature type="signal peptide" evidence="1">
    <location>
        <begin position="1"/>
        <end position="20"/>
    </location>
</feature>